<comment type="caution">
    <text evidence="6">The sequence shown here is derived from an EMBL/GenBank/DDBJ whole genome shotgun (WGS) entry which is preliminary data.</text>
</comment>
<evidence type="ECO:0000313" key="7">
    <source>
        <dbReference type="Proteomes" id="UP000237344"/>
    </source>
</evidence>
<dbReference type="PANTHER" id="PTHR30126:SF39">
    <property type="entry name" value="HTH-TYPE TRANSCRIPTIONAL REGULATOR CYSL"/>
    <property type="match status" value="1"/>
</dbReference>
<protein>
    <submittedName>
        <fullName evidence="6">HTH-type transcriptional regulator CysL</fullName>
    </submittedName>
</protein>
<proteinExistence type="inferred from homology"/>
<dbReference type="Pfam" id="PF03466">
    <property type="entry name" value="LysR_substrate"/>
    <property type="match status" value="1"/>
</dbReference>
<feature type="domain" description="HTH lysR-type" evidence="5">
    <location>
        <begin position="1"/>
        <end position="58"/>
    </location>
</feature>
<keyword evidence="4" id="KW-0804">Transcription</keyword>
<dbReference type="FunFam" id="1.10.10.10:FF:000001">
    <property type="entry name" value="LysR family transcriptional regulator"/>
    <property type="match status" value="1"/>
</dbReference>
<evidence type="ECO:0000256" key="3">
    <source>
        <dbReference type="ARBA" id="ARBA00023125"/>
    </source>
</evidence>
<comment type="similarity">
    <text evidence="1">Belongs to the LysR transcriptional regulatory family.</text>
</comment>
<dbReference type="Gene3D" id="3.40.190.290">
    <property type="match status" value="1"/>
</dbReference>
<accession>A0A2S3W2I8</accession>
<dbReference type="InterPro" id="IPR036390">
    <property type="entry name" value="WH_DNA-bd_sf"/>
</dbReference>
<dbReference type="SUPFAM" id="SSF53850">
    <property type="entry name" value="Periplasmic binding protein-like II"/>
    <property type="match status" value="1"/>
</dbReference>
<keyword evidence="7" id="KW-1185">Reference proteome</keyword>
<dbReference type="EMBL" id="POTC01000012">
    <property type="protein sequence ID" value="POF63079.1"/>
    <property type="molecule type" value="Genomic_DNA"/>
</dbReference>
<keyword evidence="2" id="KW-0805">Transcription regulation</keyword>
<dbReference type="PANTHER" id="PTHR30126">
    <property type="entry name" value="HTH-TYPE TRANSCRIPTIONAL REGULATOR"/>
    <property type="match status" value="1"/>
</dbReference>
<dbReference type="InterPro" id="IPR000847">
    <property type="entry name" value="LysR_HTH_N"/>
</dbReference>
<dbReference type="AlphaFoldDB" id="A0A2S3W2I8"/>
<keyword evidence="3" id="KW-0238">DNA-binding</keyword>
<gene>
    <name evidence="6" type="primary">cysL</name>
    <name evidence="6" type="ORF">KMAL_13170</name>
</gene>
<dbReference type="GO" id="GO:0003700">
    <property type="term" value="F:DNA-binding transcription factor activity"/>
    <property type="evidence" value="ECO:0007669"/>
    <property type="project" value="InterPro"/>
</dbReference>
<dbReference type="InterPro" id="IPR005119">
    <property type="entry name" value="LysR_subst-bd"/>
</dbReference>
<dbReference type="Pfam" id="PF00126">
    <property type="entry name" value="HTH_1"/>
    <property type="match status" value="1"/>
</dbReference>
<evidence type="ECO:0000256" key="1">
    <source>
        <dbReference type="ARBA" id="ARBA00009437"/>
    </source>
</evidence>
<organism evidence="6 7">
    <name type="scientific">Novacetimonas maltaceti</name>
    <dbReference type="NCBI Taxonomy" id="1203393"/>
    <lineage>
        <taxon>Bacteria</taxon>
        <taxon>Pseudomonadati</taxon>
        <taxon>Pseudomonadota</taxon>
        <taxon>Alphaproteobacteria</taxon>
        <taxon>Acetobacterales</taxon>
        <taxon>Acetobacteraceae</taxon>
        <taxon>Novacetimonas</taxon>
    </lineage>
</organism>
<evidence type="ECO:0000256" key="4">
    <source>
        <dbReference type="ARBA" id="ARBA00023163"/>
    </source>
</evidence>
<sequence>MTLEQLRIFAVVARTLNMRVAAQALNLTQPAISAAISALEHRYSTRLFHRIGRRLELNEAGHAFLPAAQAVLAAAGDAVRTLDDLSGLLRGRLRIAASQTVATYWLPAFLARFALRHPAIELDLHAGNTAQAAAAVIAGHADMGFVEGRADGDIVLHQPVGGDRLCLYTAPTHPLTARKITRQDILGAQWAVREEGSGTRDHLASCLHSLFRVELRDLNIRLVLPSNDAVMESVLEGELVTAVSSLAAGPRVRAGLLVALECDLEKRSFHMLRHRERPMGRAAAAFMEMIQAAPP</sequence>
<dbReference type="PROSITE" id="PS50931">
    <property type="entry name" value="HTH_LYSR"/>
    <property type="match status" value="1"/>
</dbReference>
<dbReference type="Proteomes" id="UP000237344">
    <property type="component" value="Unassembled WGS sequence"/>
</dbReference>
<dbReference type="RefSeq" id="WP_110094941.1">
    <property type="nucleotide sequence ID" value="NZ_NKUE01000012.1"/>
</dbReference>
<reference evidence="6 7" key="1">
    <citation type="submission" date="2018-01" db="EMBL/GenBank/DDBJ databases">
        <title>Draft Genome Sequence of Komagataeibacter maltaceti LMG 1529, a Vinegar Producing Acetic Acid Bacterium Isolated from Malt Vinegar Brewery Acetifiers.</title>
        <authorList>
            <person name="Zhang Q."/>
            <person name="Hollensteiner J."/>
            <person name="Poehlein A."/>
            <person name="Daniel R."/>
        </authorList>
    </citation>
    <scope>NUCLEOTIDE SEQUENCE [LARGE SCALE GENOMIC DNA]</scope>
    <source>
        <strain evidence="6 7">LMG 1529</strain>
    </source>
</reference>
<dbReference type="GO" id="GO:0000976">
    <property type="term" value="F:transcription cis-regulatory region binding"/>
    <property type="evidence" value="ECO:0007669"/>
    <property type="project" value="TreeGrafter"/>
</dbReference>
<evidence type="ECO:0000313" key="6">
    <source>
        <dbReference type="EMBL" id="POF63079.1"/>
    </source>
</evidence>
<dbReference type="PRINTS" id="PR00039">
    <property type="entry name" value="HTHLYSR"/>
</dbReference>
<dbReference type="SUPFAM" id="SSF46785">
    <property type="entry name" value="Winged helix' DNA-binding domain"/>
    <property type="match status" value="1"/>
</dbReference>
<evidence type="ECO:0000256" key="2">
    <source>
        <dbReference type="ARBA" id="ARBA00023015"/>
    </source>
</evidence>
<dbReference type="OrthoDB" id="9808620at2"/>
<name>A0A2S3W2I8_9PROT</name>
<dbReference type="InterPro" id="IPR036388">
    <property type="entry name" value="WH-like_DNA-bd_sf"/>
</dbReference>
<evidence type="ECO:0000259" key="5">
    <source>
        <dbReference type="PROSITE" id="PS50931"/>
    </source>
</evidence>
<dbReference type="Gene3D" id="1.10.10.10">
    <property type="entry name" value="Winged helix-like DNA-binding domain superfamily/Winged helix DNA-binding domain"/>
    <property type="match status" value="1"/>
</dbReference>